<comment type="caution">
    <text evidence="17">The sequence shown here is derived from an EMBL/GenBank/DDBJ whole genome shotgun (WGS) entry which is preliminary data.</text>
</comment>
<feature type="active site" description="Proton donor" evidence="13">
    <location>
        <position position="365"/>
    </location>
</feature>
<dbReference type="InterPro" id="IPR006545">
    <property type="entry name" value="EYA_dom"/>
</dbReference>
<keyword evidence="5 15" id="KW-0378">Hydrolase</keyword>
<keyword evidence="6 14" id="KW-0460">Magnesium</keyword>
<keyword evidence="4 14" id="KW-0479">Metal-binding</keyword>
<evidence type="ECO:0000313" key="18">
    <source>
        <dbReference type="Proteomes" id="UP000708208"/>
    </source>
</evidence>
<dbReference type="InterPro" id="IPR042577">
    <property type="entry name" value="EYA_dom_metazoan"/>
</dbReference>
<evidence type="ECO:0000256" key="6">
    <source>
        <dbReference type="ARBA" id="ARBA00022842"/>
    </source>
</evidence>
<evidence type="ECO:0000256" key="2">
    <source>
        <dbReference type="ARBA" id="ARBA00010501"/>
    </source>
</evidence>
<evidence type="ECO:0000256" key="11">
    <source>
        <dbReference type="ARBA" id="ARBA00023242"/>
    </source>
</evidence>
<dbReference type="PANTHER" id="PTHR10190">
    <property type="entry name" value="EYES ABSENT"/>
    <property type="match status" value="1"/>
</dbReference>
<reference evidence="17" key="1">
    <citation type="submission" date="2021-06" db="EMBL/GenBank/DDBJ databases">
        <authorList>
            <person name="Hodson N. C."/>
            <person name="Mongue J. A."/>
            <person name="Jaron S. K."/>
        </authorList>
    </citation>
    <scope>NUCLEOTIDE SEQUENCE</scope>
</reference>
<accession>A0A8J2JSV2</accession>
<evidence type="ECO:0000256" key="1">
    <source>
        <dbReference type="ARBA" id="ARBA00004123"/>
    </source>
</evidence>
<feature type="compositionally biased region" description="Polar residues" evidence="16">
    <location>
        <begin position="152"/>
        <end position="161"/>
    </location>
</feature>
<dbReference type="OrthoDB" id="167668at2759"/>
<sequence length="627" mass="68157">MSVDCTDILHPFLASFPSTDYGANVQTHGDSSLVNCGRYGSDSSVEHGQQGSGRSVALEEHQETSCFLQFEFSVSQVKRLRSDPPNITDCSAPLVTTDPSPPCSAGSPQESDAQHWTHHINTMGLSSDLPTNGDGKTDGSKPSSDNHHGESPFSNSDSVGSFTDKPTDFTSAYSQLYQSGMGGYGGGSYIQSSSFYNGGQTYPSAAVLSQPYPGSRGQCKGNPSGAYMYGGPTFASGGSGTYPAASYSSYPQPYQQDYQYSSSFPSSAAASTSVYYGHSAASASSYYYNPSPSTSSTSASTYPVNTNPPIPENLGFLPGEPSPPSPTSKESKGRRARSGGGRGRRPNPSPDPEHNLDRVFIWDLDETIIIFHSLLTGTYAQRYRKDGQKSVSLGITMEELIYNLADTHFFFNDLEECDQVHIDDVSSDDNGQDLSTYDFQSDGFKSNSSNGGICLASGVRGGVDWMRKLAFRYRRIKEVYSIHRNNVSGMMGPSTRERWLQLRSEIENLTENWSSLTLKCLQLISSRANCVNVLVTTTQLVPALAKVLLYSLGSVFPVENIYSATKIGKESCFERIVSRFGRKCTYVVVGDGRDEEHAAKQMNFPFWRISGHSDAVALFNALDMGYL</sequence>
<name>A0A8J2JSV2_9HEXA</name>
<dbReference type="Proteomes" id="UP000708208">
    <property type="component" value="Unassembled WGS sequence"/>
</dbReference>
<evidence type="ECO:0000256" key="4">
    <source>
        <dbReference type="ARBA" id="ARBA00022723"/>
    </source>
</evidence>
<keyword evidence="11" id="KW-0539">Nucleus</keyword>
<dbReference type="AlphaFoldDB" id="A0A8J2JSV2"/>
<dbReference type="FunFam" id="3.40.50.12350:FF:000001">
    <property type="entry name" value="Eyes absent homolog"/>
    <property type="match status" value="1"/>
</dbReference>
<keyword evidence="18" id="KW-1185">Reference proteome</keyword>
<evidence type="ECO:0000256" key="8">
    <source>
        <dbReference type="ARBA" id="ARBA00023015"/>
    </source>
</evidence>
<evidence type="ECO:0000256" key="7">
    <source>
        <dbReference type="ARBA" id="ARBA00022912"/>
    </source>
</evidence>
<evidence type="ECO:0000256" key="16">
    <source>
        <dbReference type="SAM" id="MobiDB-lite"/>
    </source>
</evidence>
<evidence type="ECO:0000256" key="15">
    <source>
        <dbReference type="RuleBase" id="RU362036"/>
    </source>
</evidence>
<dbReference type="SFLD" id="SFLDG01129">
    <property type="entry name" value="C1.5:_HAD__Beta-PGM__Phosphata"/>
    <property type="match status" value="1"/>
</dbReference>
<keyword evidence="9" id="KW-0010">Activator</keyword>
<evidence type="ECO:0000313" key="17">
    <source>
        <dbReference type="EMBL" id="CAG7723636.1"/>
    </source>
</evidence>
<keyword evidence="8 15" id="KW-0805">Transcription regulation</keyword>
<comment type="subcellular location">
    <subcellularLocation>
        <location evidence="1">Nucleus</location>
    </subcellularLocation>
</comment>
<organism evidence="17 18">
    <name type="scientific">Allacma fusca</name>
    <dbReference type="NCBI Taxonomy" id="39272"/>
    <lineage>
        <taxon>Eukaryota</taxon>
        <taxon>Metazoa</taxon>
        <taxon>Ecdysozoa</taxon>
        <taxon>Arthropoda</taxon>
        <taxon>Hexapoda</taxon>
        <taxon>Collembola</taxon>
        <taxon>Symphypleona</taxon>
        <taxon>Sminthuridae</taxon>
        <taxon>Allacma</taxon>
    </lineage>
</organism>
<evidence type="ECO:0000256" key="13">
    <source>
        <dbReference type="PIRSR" id="PIRSR628472-1"/>
    </source>
</evidence>
<dbReference type="GO" id="GO:0045739">
    <property type="term" value="P:positive regulation of DNA repair"/>
    <property type="evidence" value="ECO:0007669"/>
    <property type="project" value="TreeGrafter"/>
</dbReference>
<feature type="binding site" evidence="14">
    <location>
        <position position="365"/>
    </location>
    <ligand>
        <name>Mg(2+)</name>
        <dbReference type="ChEBI" id="CHEBI:18420"/>
    </ligand>
</feature>
<dbReference type="GO" id="GO:0030154">
    <property type="term" value="P:cell differentiation"/>
    <property type="evidence" value="ECO:0007669"/>
    <property type="project" value="TreeGrafter"/>
</dbReference>
<keyword evidence="7 15" id="KW-0904">Protein phosphatase</keyword>
<evidence type="ECO:0000256" key="14">
    <source>
        <dbReference type="PIRSR" id="PIRSR628472-2"/>
    </source>
</evidence>
<feature type="compositionally biased region" description="Basic and acidic residues" evidence="16">
    <location>
        <begin position="135"/>
        <end position="150"/>
    </location>
</feature>
<evidence type="ECO:0000256" key="10">
    <source>
        <dbReference type="ARBA" id="ARBA00023163"/>
    </source>
</evidence>
<feature type="region of interest" description="Disordered" evidence="16">
    <location>
        <begin position="81"/>
        <end position="162"/>
    </location>
</feature>
<dbReference type="PANTHER" id="PTHR10190:SF16">
    <property type="entry name" value="DEVELOPMENTAL PROTEIN EYES ABSENT"/>
    <property type="match status" value="1"/>
</dbReference>
<dbReference type="GO" id="GO:2001240">
    <property type="term" value="P:negative regulation of extrinsic apoptotic signaling pathway in absence of ligand"/>
    <property type="evidence" value="ECO:0007669"/>
    <property type="project" value="TreeGrafter"/>
</dbReference>
<proteinExistence type="inferred from homology"/>
<keyword evidence="3" id="KW-0217">Developmental protein</keyword>
<feature type="compositionally biased region" description="Polar residues" evidence="16">
    <location>
        <begin position="119"/>
        <end position="130"/>
    </location>
</feature>
<dbReference type="SFLD" id="SFLDS00003">
    <property type="entry name" value="Haloacid_Dehalogenase"/>
    <property type="match status" value="1"/>
</dbReference>
<dbReference type="CDD" id="cd02601">
    <property type="entry name" value="HAD_Eya"/>
    <property type="match status" value="1"/>
</dbReference>
<dbReference type="InterPro" id="IPR028472">
    <property type="entry name" value="EYA"/>
</dbReference>
<evidence type="ECO:0000256" key="5">
    <source>
        <dbReference type="ARBA" id="ARBA00022801"/>
    </source>
</evidence>
<keyword evidence="10" id="KW-0804">Transcription</keyword>
<protein>
    <recommendedName>
        <fullName evidence="15">Eyes absent homolog</fullName>
        <ecNumber evidence="15">3.1.3.48</ecNumber>
    </recommendedName>
</protein>
<feature type="compositionally biased region" description="Basic residues" evidence="16">
    <location>
        <begin position="332"/>
        <end position="345"/>
    </location>
</feature>
<dbReference type="GO" id="GO:0046872">
    <property type="term" value="F:metal ion binding"/>
    <property type="evidence" value="ECO:0007669"/>
    <property type="project" value="UniProtKB-KW"/>
</dbReference>
<dbReference type="EMBL" id="CAJVCH010101187">
    <property type="protein sequence ID" value="CAG7723636.1"/>
    <property type="molecule type" value="Genomic_DNA"/>
</dbReference>
<feature type="binding site" evidence="14">
    <location>
        <position position="591"/>
    </location>
    <ligand>
        <name>Mg(2+)</name>
        <dbReference type="ChEBI" id="CHEBI:18420"/>
    </ligand>
</feature>
<feature type="compositionally biased region" description="Low complexity" evidence="16">
    <location>
        <begin position="288"/>
        <end position="303"/>
    </location>
</feature>
<feature type="binding site" evidence="14">
    <location>
        <position position="363"/>
    </location>
    <ligand>
        <name>Mg(2+)</name>
        <dbReference type="ChEBI" id="CHEBI:18420"/>
    </ligand>
</feature>
<evidence type="ECO:0000256" key="9">
    <source>
        <dbReference type="ARBA" id="ARBA00023159"/>
    </source>
</evidence>
<dbReference type="Pfam" id="PF00702">
    <property type="entry name" value="Hydrolase"/>
    <property type="match status" value="1"/>
</dbReference>
<feature type="region of interest" description="Disordered" evidence="16">
    <location>
        <begin position="288"/>
        <end position="355"/>
    </location>
</feature>
<evidence type="ECO:0000256" key="12">
    <source>
        <dbReference type="ARBA" id="ARBA00051722"/>
    </source>
</evidence>
<comment type="similarity">
    <text evidence="2 15">Belongs to the HAD-like hydrolase superfamily. EYA family.</text>
</comment>
<dbReference type="GO" id="GO:0005634">
    <property type="term" value="C:nucleus"/>
    <property type="evidence" value="ECO:0007669"/>
    <property type="project" value="UniProtKB-SubCell"/>
</dbReference>
<gene>
    <name evidence="17" type="ORF">AFUS01_LOCUS12713</name>
</gene>
<feature type="active site" description="Nucleophile" evidence="13">
    <location>
        <position position="363"/>
    </location>
</feature>
<evidence type="ECO:0000256" key="3">
    <source>
        <dbReference type="ARBA" id="ARBA00022473"/>
    </source>
</evidence>
<comment type="cofactor">
    <cofactor evidence="14 15">
        <name>Mg(2+)</name>
        <dbReference type="ChEBI" id="CHEBI:18420"/>
    </cofactor>
    <text evidence="14 15">Binds 1 Mg(2+) ion per subunit.</text>
</comment>
<dbReference type="GO" id="GO:0004725">
    <property type="term" value="F:protein tyrosine phosphatase activity"/>
    <property type="evidence" value="ECO:0007669"/>
    <property type="project" value="UniProtKB-EC"/>
</dbReference>
<dbReference type="EC" id="3.1.3.48" evidence="15"/>
<comment type="catalytic activity">
    <reaction evidence="12 15">
        <text>O-phospho-L-tyrosyl-[protein] + H2O = L-tyrosyl-[protein] + phosphate</text>
        <dbReference type="Rhea" id="RHEA:10684"/>
        <dbReference type="Rhea" id="RHEA-COMP:10136"/>
        <dbReference type="Rhea" id="RHEA-COMP:20101"/>
        <dbReference type="ChEBI" id="CHEBI:15377"/>
        <dbReference type="ChEBI" id="CHEBI:43474"/>
        <dbReference type="ChEBI" id="CHEBI:46858"/>
        <dbReference type="ChEBI" id="CHEBI:61978"/>
        <dbReference type="EC" id="3.1.3.48"/>
    </reaction>
</comment>
<dbReference type="NCBIfam" id="TIGR01658">
    <property type="entry name" value="EYA-cons_domain"/>
    <property type="match status" value="1"/>
</dbReference>